<name>A0A1S9RA15_PENBI</name>
<feature type="region of interest" description="Disordered" evidence="1">
    <location>
        <begin position="184"/>
        <end position="371"/>
    </location>
</feature>
<dbReference type="GO" id="GO:0005634">
    <property type="term" value="C:nucleus"/>
    <property type="evidence" value="ECO:0007669"/>
    <property type="project" value="TreeGrafter"/>
</dbReference>
<dbReference type="PANTHER" id="PTHR23099">
    <property type="entry name" value="TRANSCRIPTIONAL REGULATOR"/>
    <property type="match status" value="1"/>
</dbReference>
<feature type="compositionally biased region" description="Basic and acidic residues" evidence="1">
    <location>
        <begin position="299"/>
        <end position="323"/>
    </location>
</feature>
<protein>
    <submittedName>
        <fullName evidence="3">SprT family metallopeptidase</fullName>
    </submittedName>
</protein>
<dbReference type="AlphaFoldDB" id="A0A1S9RA15"/>
<dbReference type="InterPro" id="IPR006640">
    <property type="entry name" value="SprT-like_domain"/>
</dbReference>
<evidence type="ECO:0000256" key="1">
    <source>
        <dbReference type="SAM" id="MobiDB-lite"/>
    </source>
</evidence>
<dbReference type="EMBL" id="LJBN01000222">
    <property type="protein sequence ID" value="OOQ82337.1"/>
    <property type="molecule type" value="Genomic_DNA"/>
</dbReference>
<gene>
    <name evidence="3" type="ORF">PEBR_39483</name>
</gene>
<dbReference type="Pfam" id="PF17283">
    <property type="entry name" value="Zn_ribbon_SprT"/>
    <property type="match status" value="1"/>
</dbReference>
<comment type="caution">
    <text evidence="3">The sequence shown here is derived from an EMBL/GenBank/DDBJ whole genome shotgun (WGS) entry which is preliminary data.</text>
</comment>
<feature type="compositionally biased region" description="Polar residues" evidence="1">
    <location>
        <begin position="226"/>
        <end position="240"/>
    </location>
</feature>
<feature type="region of interest" description="Disordered" evidence="1">
    <location>
        <begin position="385"/>
        <end position="411"/>
    </location>
</feature>
<evidence type="ECO:0000259" key="2">
    <source>
        <dbReference type="SMART" id="SM00731"/>
    </source>
</evidence>
<feature type="compositionally biased region" description="Basic residues" evidence="1">
    <location>
        <begin position="78"/>
        <end position="87"/>
    </location>
</feature>
<feature type="region of interest" description="Disordered" evidence="1">
    <location>
        <begin position="46"/>
        <end position="159"/>
    </location>
</feature>
<proteinExistence type="predicted"/>
<reference evidence="4" key="1">
    <citation type="submission" date="2015-09" db="EMBL/GenBank/DDBJ databases">
        <authorList>
            <person name="Fill T.P."/>
            <person name="Baretta J.F."/>
            <person name="de Almeida L.G."/>
            <person name="Rocha M."/>
            <person name="de Souza D.H."/>
            <person name="Malavazi I."/>
            <person name="Cerdeira L.T."/>
            <person name="Hong H."/>
            <person name="Samborskyy M."/>
            <person name="de Vasconcelos A.T."/>
            <person name="Leadlay P."/>
            <person name="Rodrigues-Filho E."/>
        </authorList>
    </citation>
    <scope>NUCLEOTIDE SEQUENCE [LARGE SCALE GENOMIC DNA]</scope>
    <source>
        <strain evidence="4">LaBioMMi 136</strain>
    </source>
</reference>
<feature type="domain" description="SprT-like" evidence="2">
    <location>
        <begin position="529"/>
        <end position="712"/>
    </location>
</feature>
<feature type="compositionally biased region" description="Basic and acidic residues" evidence="1">
    <location>
        <begin position="88"/>
        <end position="102"/>
    </location>
</feature>
<feature type="compositionally biased region" description="Polar residues" evidence="1">
    <location>
        <begin position="53"/>
        <end position="77"/>
    </location>
</feature>
<accession>A0A1S9RA15</accession>
<dbReference type="Pfam" id="PF10263">
    <property type="entry name" value="SprT-like"/>
    <property type="match status" value="1"/>
</dbReference>
<dbReference type="GO" id="GO:0006950">
    <property type="term" value="P:response to stress"/>
    <property type="evidence" value="ECO:0007669"/>
    <property type="project" value="UniProtKB-ARBA"/>
</dbReference>
<dbReference type="Proteomes" id="UP000190744">
    <property type="component" value="Unassembled WGS sequence"/>
</dbReference>
<organism evidence="3 4">
    <name type="scientific">Penicillium brasilianum</name>
    <dbReference type="NCBI Taxonomy" id="104259"/>
    <lineage>
        <taxon>Eukaryota</taxon>
        <taxon>Fungi</taxon>
        <taxon>Dikarya</taxon>
        <taxon>Ascomycota</taxon>
        <taxon>Pezizomycotina</taxon>
        <taxon>Eurotiomycetes</taxon>
        <taxon>Eurotiomycetidae</taxon>
        <taxon>Eurotiales</taxon>
        <taxon>Aspergillaceae</taxon>
        <taxon>Penicillium</taxon>
    </lineage>
</organism>
<sequence>MAQLVEETLLQNHIDTSLDQHNAEKTHTRQRDVVFSLWLERRAFSSGARKPSPVNTGAASPTTMARLNTTNPLTTAVQRKKSLKKRTERLPAHESIADEPRSNIRSSNGSSRSTMSGASSQRNSRGSSAIFDIFSDDSPIIESSNSSPRKQKKTRTLKAANVNSLLLPIGQTPRQRPMVKLETDDFEKENDIMENTPERYTATREAPPQASPTRRNMAGTPRISRPDNTPLSPQRSQSPESETEEDYGDNSFNSLEDFIVSDNEDPSFHETSNSETEDEKALSPPPPPKSTRKRLMRGRRPDADAGKISLKDKSFKASFRLEAEIPGTRRRSSSTEDSPRPVSQKGLNLSTKLKSLDLSGDNVPVSHLETKSARSIIELDCSPKILRPTSKKLETPPSSPKQARVRSPTKSKIRIPATPHRENVDAFWSQEETNTWNDQYSPRKEKSSSRTVIELLQDFDDSEEEELVVLEEDRSRESSSSSDIEIIPKMNTSVPTTPKPLSKTAMKKAEAEKNRAAKARRQSFNNKKADFAQTFFNALDQAASGGEVSRLAEPTGGVKITWSKTLNRTAGRAHWRGERVVSHGPNGETRGFSKTLHHATIELAEKIIDDEYRLINTLAHEYCHLANYMVSNVHDNPHGASFKSWGKQCAEAMKNHPVYGGQITVTTKHTYQIDYKYVWNCMTCGQEYCRHSKSIDTQRSRCGACRGALQQTKPKPRNVSPKKSTATPGQRKILDDVTKNLDEFVF</sequence>
<evidence type="ECO:0000313" key="3">
    <source>
        <dbReference type="EMBL" id="OOQ82337.1"/>
    </source>
</evidence>
<dbReference type="SMART" id="SM00731">
    <property type="entry name" value="SprT"/>
    <property type="match status" value="1"/>
</dbReference>
<dbReference type="InterPro" id="IPR035240">
    <property type="entry name" value="SprT_Zn_ribbon"/>
</dbReference>
<feature type="compositionally biased region" description="Low complexity" evidence="1">
    <location>
        <begin position="103"/>
        <end position="144"/>
    </location>
</feature>
<evidence type="ECO:0000313" key="4">
    <source>
        <dbReference type="Proteomes" id="UP000190744"/>
    </source>
</evidence>
<dbReference type="PANTHER" id="PTHR23099:SF0">
    <property type="entry name" value="GERM CELL NUCLEAR ACIDIC PROTEIN"/>
    <property type="match status" value="1"/>
</dbReference>